<dbReference type="EMBL" id="JABDJR010000431">
    <property type="protein sequence ID" value="NNF07225.1"/>
    <property type="molecule type" value="Genomic_DNA"/>
</dbReference>
<keyword evidence="1" id="KW-0732">Signal</keyword>
<feature type="chain" id="PRO_5030561516" description="Glycine zipper domain-containing protein" evidence="1">
    <location>
        <begin position="21"/>
        <end position="183"/>
    </location>
</feature>
<accession>A0A7Y2E9U5</accession>
<protein>
    <recommendedName>
        <fullName evidence="4">Glycine zipper domain-containing protein</fullName>
    </recommendedName>
</protein>
<dbReference type="AlphaFoldDB" id="A0A7Y2E9U5"/>
<dbReference type="Proteomes" id="UP000547674">
    <property type="component" value="Unassembled WGS sequence"/>
</dbReference>
<organism evidence="2 3">
    <name type="scientific">Eiseniibacteriota bacterium</name>
    <dbReference type="NCBI Taxonomy" id="2212470"/>
    <lineage>
        <taxon>Bacteria</taxon>
        <taxon>Candidatus Eiseniibacteriota</taxon>
    </lineage>
</organism>
<reference evidence="2 3" key="1">
    <citation type="submission" date="2020-03" db="EMBL/GenBank/DDBJ databases">
        <title>Metabolic flexibility allows generalist bacteria to become dominant in a frequently disturbed ecosystem.</title>
        <authorList>
            <person name="Chen Y.-J."/>
            <person name="Leung P.M."/>
            <person name="Bay S.K."/>
            <person name="Hugenholtz P."/>
            <person name="Kessler A.J."/>
            <person name="Shelley G."/>
            <person name="Waite D.W."/>
            <person name="Cook P.L."/>
            <person name="Greening C."/>
        </authorList>
    </citation>
    <scope>NUCLEOTIDE SEQUENCE [LARGE SCALE GENOMIC DNA]</scope>
    <source>
        <strain evidence="2">SS_bin_28</strain>
    </source>
</reference>
<evidence type="ECO:0000256" key="1">
    <source>
        <dbReference type="SAM" id="SignalP"/>
    </source>
</evidence>
<gene>
    <name evidence="2" type="ORF">HKN21_10735</name>
</gene>
<proteinExistence type="predicted"/>
<sequence>MTIRYLILSALLLTSLTSSAYAEVVAPGTRVRVTTYERDLCESVGTVISSDEEDVVLEMDIDGSRLRIPWYDIQRFQISEGSVRGTAYGAVAGLALGSIVGLLASSSSHVYYDEYGEPDLRFEDGSASGLIGGALVGAALGAVIGSAVRVETWKAVPWISRLDRREFGMGVRLSWDTEPERAR</sequence>
<evidence type="ECO:0000313" key="3">
    <source>
        <dbReference type="Proteomes" id="UP000547674"/>
    </source>
</evidence>
<evidence type="ECO:0000313" key="2">
    <source>
        <dbReference type="EMBL" id="NNF07225.1"/>
    </source>
</evidence>
<evidence type="ECO:0008006" key="4">
    <source>
        <dbReference type="Google" id="ProtNLM"/>
    </source>
</evidence>
<feature type="signal peptide" evidence="1">
    <location>
        <begin position="1"/>
        <end position="20"/>
    </location>
</feature>
<comment type="caution">
    <text evidence="2">The sequence shown here is derived from an EMBL/GenBank/DDBJ whole genome shotgun (WGS) entry which is preliminary data.</text>
</comment>
<name>A0A7Y2E9U5_UNCEI</name>